<name>A0A0V1M3T5_9BILA</name>
<keyword evidence="2" id="KW-1185">Reference proteome</keyword>
<dbReference type="STRING" id="268474.A0A0V1M3T5"/>
<reference evidence="1 2" key="1">
    <citation type="submission" date="2015-01" db="EMBL/GenBank/DDBJ databases">
        <title>Evolution of Trichinella species and genotypes.</title>
        <authorList>
            <person name="Korhonen P.K."/>
            <person name="Edoardo P."/>
            <person name="Giuseppe L.R."/>
            <person name="Gasser R.B."/>
        </authorList>
    </citation>
    <scope>NUCLEOTIDE SEQUENCE [LARGE SCALE GENOMIC DNA]</scope>
    <source>
        <strain evidence="1">ISS1980</strain>
    </source>
</reference>
<dbReference type="Proteomes" id="UP000054843">
    <property type="component" value="Unassembled WGS sequence"/>
</dbReference>
<sequence>MDGLGEHTTFKIMIFHVQLLTGICLLLSNAPAHTDKLWQAEQQVFATSNPFNTRQRHPLPSQRPVKVNYAKWCFYYEKCCLTATRLMIIR</sequence>
<proteinExistence type="predicted"/>
<evidence type="ECO:0000313" key="1">
    <source>
        <dbReference type="EMBL" id="KRZ66431.1"/>
    </source>
</evidence>
<organism evidence="1 2">
    <name type="scientific">Trichinella papuae</name>
    <dbReference type="NCBI Taxonomy" id="268474"/>
    <lineage>
        <taxon>Eukaryota</taxon>
        <taxon>Metazoa</taxon>
        <taxon>Ecdysozoa</taxon>
        <taxon>Nematoda</taxon>
        <taxon>Enoplea</taxon>
        <taxon>Dorylaimia</taxon>
        <taxon>Trichinellida</taxon>
        <taxon>Trichinellidae</taxon>
        <taxon>Trichinella</taxon>
    </lineage>
</organism>
<dbReference type="EMBL" id="JYDO01000244">
    <property type="protein sequence ID" value="KRZ66431.1"/>
    <property type="molecule type" value="Genomic_DNA"/>
</dbReference>
<protein>
    <submittedName>
        <fullName evidence="1">Uncharacterized protein</fullName>
    </submittedName>
</protein>
<gene>
    <name evidence="1" type="ORF">T10_4878</name>
</gene>
<evidence type="ECO:0000313" key="2">
    <source>
        <dbReference type="Proteomes" id="UP000054843"/>
    </source>
</evidence>
<accession>A0A0V1M3T5</accession>
<dbReference type="AlphaFoldDB" id="A0A0V1M3T5"/>
<comment type="caution">
    <text evidence="1">The sequence shown here is derived from an EMBL/GenBank/DDBJ whole genome shotgun (WGS) entry which is preliminary data.</text>
</comment>